<dbReference type="AlphaFoldDB" id="A0A8W8KVP7"/>
<proteinExistence type="predicted"/>
<evidence type="ECO:0000256" key="1">
    <source>
        <dbReference type="SAM" id="MobiDB-lite"/>
    </source>
</evidence>
<organism evidence="3 4">
    <name type="scientific">Magallana gigas</name>
    <name type="common">Pacific oyster</name>
    <name type="synonym">Crassostrea gigas</name>
    <dbReference type="NCBI Taxonomy" id="29159"/>
    <lineage>
        <taxon>Eukaryota</taxon>
        <taxon>Metazoa</taxon>
        <taxon>Spiralia</taxon>
        <taxon>Lophotrochozoa</taxon>
        <taxon>Mollusca</taxon>
        <taxon>Bivalvia</taxon>
        <taxon>Autobranchia</taxon>
        <taxon>Pteriomorphia</taxon>
        <taxon>Ostreida</taxon>
        <taxon>Ostreoidea</taxon>
        <taxon>Ostreidae</taxon>
        <taxon>Magallana</taxon>
    </lineage>
</organism>
<evidence type="ECO:0000256" key="2">
    <source>
        <dbReference type="SAM" id="SignalP"/>
    </source>
</evidence>
<reference evidence="3" key="1">
    <citation type="submission" date="2022-08" db="UniProtKB">
        <authorList>
            <consortium name="EnsemblMetazoa"/>
        </authorList>
    </citation>
    <scope>IDENTIFICATION</scope>
    <source>
        <strain evidence="3">05x7-T-G4-1.051#20</strain>
    </source>
</reference>
<dbReference type="EnsemblMetazoa" id="G25481.3">
    <property type="protein sequence ID" value="G25481.3:cds"/>
    <property type="gene ID" value="G25481"/>
</dbReference>
<evidence type="ECO:0000313" key="3">
    <source>
        <dbReference type="EnsemblMetazoa" id="G25481.2:cds"/>
    </source>
</evidence>
<dbReference type="Proteomes" id="UP000005408">
    <property type="component" value="Unassembled WGS sequence"/>
</dbReference>
<keyword evidence="2" id="KW-0732">Signal</keyword>
<feature type="region of interest" description="Disordered" evidence="1">
    <location>
        <begin position="94"/>
        <end position="219"/>
    </location>
</feature>
<feature type="compositionally biased region" description="Basic and acidic residues" evidence="1">
    <location>
        <begin position="206"/>
        <end position="219"/>
    </location>
</feature>
<accession>A0A8W8KVP7</accession>
<feature type="chain" id="PRO_5042431407" evidence="2">
    <location>
        <begin position="19"/>
        <end position="219"/>
    </location>
</feature>
<name>A0A8W8KVP7_MAGGI</name>
<dbReference type="EnsemblMetazoa" id="G25481.5">
    <property type="protein sequence ID" value="G25481.5:cds"/>
    <property type="gene ID" value="G25481"/>
</dbReference>
<dbReference type="EnsemblMetazoa" id="G25481.1">
    <property type="protein sequence ID" value="G25481.1:cds"/>
    <property type="gene ID" value="G25481"/>
</dbReference>
<keyword evidence="4" id="KW-1185">Reference proteome</keyword>
<feature type="region of interest" description="Disordered" evidence="1">
    <location>
        <begin position="49"/>
        <end position="71"/>
    </location>
</feature>
<dbReference type="EnsemblMetazoa" id="G25481.2">
    <property type="protein sequence ID" value="G25481.2:cds"/>
    <property type="gene ID" value="G25481"/>
</dbReference>
<feature type="compositionally biased region" description="Low complexity" evidence="1">
    <location>
        <begin position="161"/>
        <end position="180"/>
    </location>
</feature>
<dbReference type="EnsemblMetazoa" id="G25481.4">
    <property type="protein sequence ID" value="G25481.4:cds"/>
    <property type="gene ID" value="G25481"/>
</dbReference>
<feature type="signal peptide" evidence="2">
    <location>
        <begin position="1"/>
        <end position="18"/>
    </location>
</feature>
<sequence>MNTSLFSFLLVLPVYVTSEPLYGHLTRENIEHNLAKRSAALLPGLSVLKPKLPPEVGPKTNSDEAPKPRTKLLQPLLPYKLPSDSSVIPLQLPQEQPKKKQTKPHVEASSFQPLDLPKDTSVKRPPKVISITPQDPPEKPEKEMSLPPKKILPVNPPKPPVNVMSLPPKSLPPKIKLPMLPKKELSIAPQKPSAINPPKPPPSLETSKKQTESPDKPVE</sequence>
<dbReference type="EnsemblMetazoa" id="G25481.6">
    <property type="protein sequence ID" value="G25481.6:cds"/>
    <property type="gene ID" value="G25481"/>
</dbReference>
<protein>
    <submittedName>
        <fullName evidence="3">Uncharacterized protein</fullName>
    </submittedName>
</protein>
<evidence type="ECO:0000313" key="4">
    <source>
        <dbReference type="Proteomes" id="UP000005408"/>
    </source>
</evidence>